<reference evidence="2" key="1">
    <citation type="submission" date="2020-11" db="EMBL/GenBank/DDBJ databases">
        <authorList>
            <person name="Tran Van P."/>
        </authorList>
    </citation>
    <scope>NUCLEOTIDE SEQUENCE</scope>
</reference>
<dbReference type="OrthoDB" id="6504522at2759"/>
<proteinExistence type="predicted"/>
<dbReference type="InterPro" id="IPR002213">
    <property type="entry name" value="UDP_glucos_trans"/>
</dbReference>
<organism evidence="2">
    <name type="scientific">Oppiella nova</name>
    <dbReference type="NCBI Taxonomy" id="334625"/>
    <lineage>
        <taxon>Eukaryota</taxon>
        <taxon>Metazoa</taxon>
        <taxon>Ecdysozoa</taxon>
        <taxon>Arthropoda</taxon>
        <taxon>Chelicerata</taxon>
        <taxon>Arachnida</taxon>
        <taxon>Acari</taxon>
        <taxon>Acariformes</taxon>
        <taxon>Sarcoptiformes</taxon>
        <taxon>Oribatida</taxon>
        <taxon>Brachypylina</taxon>
        <taxon>Oppioidea</taxon>
        <taxon>Oppiidae</taxon>
        <taxon>Oppiella</taxon>
    </lineage>
</organism>
<name>A0A7R9M869_9ACAR</name>
<dbReference type="Pfam" id="PF00201">
    <property type="entry name" value="UDPGT"/>
    <property type="match status" value="2"/>
</dbReference>
<dbReference type="PANTHER" id="PTHR48050">
    <property type="entry name" value="STEROL 3-BETA-GLUCOSYLTRANSFERASE"/>
    <property type="match status" value="1"/>
</dbReference>
<evidence type="ECO:0000256" key="1">
    <source>
        <dbReference type="ARBA" id="ARBA00022679"/>
    </source>
</evidence>
<keyword evidence="1" id="KW-0808">Transferase</keyword>
<dbReference type="EMBL" id="CAJPVJ010009452">
    <property type="protein sequence ID" value="CAG2172602.1"/>
    <property type="molecule type" value="Genomic_DNA"/>
</dbReference>
<dbReference type="InterPro" id="IPR050426">
    <property type="entry name" value="Glycosyltransferase_28"/>
</dbReference>
<dbReference type="SUPFAM" id="SSF53756">
    <property type="entry name" value="UDP-Glycosyltransferase/glycogen phosphorylase"/>
    <property type="match status" value="3"/>
</dbReference>
<dbReference type="Proteomes" id="UP000728032">
    <property type="component" value="Unassembled WGS sequence"/>
</dbReference>
<gene>
    <name evidence="2" type="ORF">ONB1V03_LOCUS12058</name>
</gene>
<evidence type="ECO:0000313" key="2">
    <source>
        <dbReference type="EMBL" id="CAD7655415.1"/>
    </source>
</evidence>
<feature type="non-terminal residue" evidence="2">
    <location>
        <position position="1"/>
    </location>
</feature>
<evidence type="ECO:0000313" key="3">
    <source>
        <dbReference type="Proteomes" id="UP000728032"/>
    </source>
</evidence>
<dbReference type="AlphaFoldDB" id="A0A7R9M869"/>
<dbReference type="CDD" id="cd03784">
    <property type="entry name" value="GT1_Gtf-like"/>
    <property type="match status" value="2"/>
</dbReference>
<dbReference type="GO" id="GO:0008194">
    <property type="term" value="F:UDP-glycosyltransferase activity"/>
    <property type="evidence" value="ECO:0007669"/>
    <property type="project" value="InterPro"/>
</dbReference>
<sequence>MPNKTVLFTPAQFVGTVNPSIGMAEVLRDTGRYRCVFAVTNDWKSRLESIGFEVRLIGQPVDRDATTNRMGSAESNYKEIEASGQLENTTPLENAIRVNEWAVNLGLKEIIETDPLVKAIIEDLKPDVIISDLLIHLPSIYTSGIPWIFSCSANPLYINYGYPDNILPPAFLGLPTNSGIEVKEKYRQQVWERSREKWYKYRDQLVSMGCPKLQEFLIWTPSPYANIYMTPKELDYTDVRPLPDTFHGFDNFKRTENEDTFEIPECLKNRSGKLIYLSLGSIGSGNVELMKRLVAILSKSKHRFIVSKGVNHEKYSLADNMWGERSVPQIKVLPIVDLMITHGGNNSVTETMNFGKPMIVLPLFGDQFDNAQRVMEKGKLTVLFAPALFVGPVNASIGMAEVLRDIGRHNCVFAVNSDWKSRLESIGFEVRLIGDEVDRDVVVTDSADSNSADAEESGAFQNISPLEMTICFNEFLLNYGLKEIKEMDPYVKNIISDLKPDVIISDNAIQFPSIVTSGIPWIFSWSSSPLSLDTGYLDKRLPPSYLGLPTNSETEVKEKYRQQLWETNTELWYKFRDHMITCECPALIEFMMWTPSPYANIYMTPKELDYIDIRPLPHNFYGFDCFKRSGNEDYFKVPESLKNRSGKLIYLSLGSIGSGNVELMKRLVAILSKSKHRFIVSKGVNHEKYSLADNMWGERSVPQFGVKHNEYELADNMWGERSVPQIKVLQIIDLILTHGGNNTITETFYFGKPMIVLPLFADQYDNAQRIVEKGGNEDILEIPETLKNRSGKLIYLSLGSIGSGNVELMKRLVAILSKSKHRFIVSKGVKHNEYELPDNMWGERS</sequence>
<evidence type="ECO:0008006" key="4">
    <source>
        <dbReference type="Google" id="ProtNLM"/>
    </source>
</evidence>
<dbReference type="EMBL" id="OC924277">
    <property type="protein sequence ID" value="CAD7655415.1"/>
    <property type="molecule type" value="Genomic_DNA"/>
</dbReference>
<dbReference type="Gene3D" id="3.40.50.2000">
    <property type="entry name" value="Glycogen Phosphorylase B"/>
    <property type="match status" value="4"/>
</dbReference>
<keyword evidence="3" id="KW-1185">Reference proteome</keyword>
<dbReference type="PANTHER" id="PTHR48050:SF13">
    <property type="entry name" value="STEROL 3-BETA-GLUCOSYLTRANSFERASE UGT80A2"/>
    <property type="match status" value="1"/>
</dbReference>
<accession>A0A7R9M869</accession>
<protein>
    <recommendedName>
        <fullName evidence="4">UDP-glycosyltransferase</fullName>
    </recommendedName>
</protein>